<comment type="caution">
    <text evidence="8">The sequence shown here is derived from an EMBL/GenBank/DDBJ whole genome shotgun (WGS) entry which is preliminary data.</text>
</comment>
<comment type="similarity">
    <text evidence="6">Belongs to the ABC-4 integral membrane protein family.</text>
</comment>
<dbReference type="AlphaFoldDB" id="A0A511AUW5"/>
<evidence type="ECO:0000256" key="2">
    <source>
        <dbReference type="ARBA" id="ARBA00022475"/>
    </source>
</evidence>
<sequence>MKNSFFTKMAWRNIQSNGKLYMPYVISAVLSVALFQMMASLMTNDFVRQRSVTLPTLFGMGTVVIGLFSLIFIFYINSFLMKRRKKEVGLYSVLGLEKRHVANILIIESLILSGASIFVGILTGIVFGRLNFLILNYLLRLPDAMSYSTSWKMTGITVLLFTGIFTLTLIYNIIQVTLSNPIRLLKGSKEGEKEPKSSPILFVIGLLSLGAGYYISLTIDNPISVLNQFFVAVLLVIIGTYLLFTAGSIIVLKALKRNKVFYYKPGPFISISGMLYRMKQHAAGLANISILSVMVIIAVSTTITLYAGTEETLENRFPEENNLTIRTDENMGSRELEETVNTIQDDLKSLSSNKGYKMTDQYFYRYTTLFGKLKDKEIVFGNFNFTSDAPTMVMIIPLEDYNQLSNKSIELNDHELLYHKSDEKLKGDTLTLFETTYDLREINQMPENLIGSNNIVDTLLLVTPDNSTLDTFLNHHNNAFPQRPNSLTADIYWSLKDDQTDEAYSGLIQERLREADYPVETAYESRDANRAEWYSINGGFLFIGIFLGGLFTIGAILITYYKQISEGYEDRNRIQIMQKVGLDKKTTKQATKAQVFWMFSLPIFTAAIHTAFAYPIVQKLLVLFNIYNNKLFLGITVGVVLIYSLIYWIIYRVTTKKYLNIVE</sequence>
<dbReference type="RefSeq" id="WP_186805139.1">
    <property type="nucleotide sequence ID" value="NZ_BJUY01000023.1"/>
</dbReference>
<reference evidence="8 9" key="1">
    <citation type="submission" date="2019-07" db="EMBL/GenBank/DDBJ databases">
        <title>Whole genome shotgun sequence of Alkalibacterium kapii NBRC 103247.</title>
        <authorList>
            <person name="Hosoyama A."/>
            <person name="Uohara A."/>
            <person name="Ohji S."/>
            <person name="Ichikawa N."/>
        </authorList>
    </citation>
    <scope>NUCLEOTIDE SEQUENCE [LARGE SCALE GENOMIC DNA]</scope>
    <source>
        <strain evidence="8 9">NBRC 103247</strain>
    </source>
</reference>
<evidence type="ECO:0000259" key="7">
    <source>
        <dbReference type="Pfam" id="PF02687"/>
    </source>
</evidence>
<evidence type="ECO:0000313" key="9">
    <source>
        <dbReference type="Proteomes" id="UP000321662"/>
    </source>
</evidence>
<dbReference type="InterPro" id="IPR003838">
    <property type="entry name" value="ABC3_permease_C"/>
</dbReference>
<comment type="subcellular location">
    <subcellularLocation>
        <location evidence="1 6">Cell membrane</location>
        <topology evidence="1 6">Multi-pass membrane protein</topology>
    </subcellularLocation>
</comment>
<feature type="transmembrane region" description="Helical" evidence="6">
    <location>
        <begin position="229"/>
        <end position="252"/>
    </location>
</feature>
<feature type="transmembrane region" description="Helical" evidence="6">
    <location>
        <begin position="199"/>
        <end position="217"/>
    </location>
</feature>
<evidence type="ECO:0000256" key="6">
    <source>
        <dbReference type="PIRNR" id="PIRNR018968"/>
    </source>
</evidence>
<dbReference type="PANTHER" id="PTHR46795">
    <property type="entry name" value="ABC TRANSPORTER PERMEASE-RELATED-RELATED"/>
    <property type="match status" value="1"/>
</dbReference>
<keyword evidence="5 6" id="KW-0472">Membrane</keyword>
<dbReference type="InterPro" id="IPR052536">
    <property type="entry name" value="ABC-4_Integral_Memb_Prot"/>
</dbReference>
<feature type="transmembrane region" description="Helical" evidence="6">
    <location>
        <begin position="631"/>
        <end position="650"/>
    </location>
</feature>
<gene>
    <name evidence="8" type="ORF">AKA01nite_15560</name>
</gene>
<feature type="transmembrane region" description="Helical" evidence="6">
    <location>
        <begin position="539"/>
        <end position="561"/>
    </location>
</feature>
<accession>A0A511AUW5</accession>
<evidence type="ECO:0000313" key="8">
    <source>
        <dbReference type="EMBL" id="GEK91934.1"/>
    </source>
</evidence>
<name>A0A511AUW5_9LACT</name>
<feature type="transmembrane region" description="Helical" evidence="6">
    <location>
        <begin position="595"/>
        <end position="616"/>
    </location>
</feature>
<feature type="transmembrane region" description="Helical" evidence="6">
    <location>
        <begin position="54"/>
        <end position="80"/>
    </location>
</feature>
<evidence type="ECO:0000256" key="5">
    <source>
        <dbReference type="ARBA" id="ARBA00023136"/>
    </source>
</evidence>
<feature type="transmembrane region" description="Helical" evidence="6">
    <location>
        <begin position="154"/>
        <end position="178"/>
    </location>
</feature>
<feature type="transmembrane region" description="Helical" evidence="6">
    <location>
        <begin position="284"/>
        <end position="307"/>
    </location>
</feature>
<feature type="transmembrane region" description="Helical" evidence="6">
    <location>
        <begin position="101"/>
        <end position="134"/>
    </location>
</feature>
<dbReference type="InterPro" id="IPR027022">
    <property type="entry name" value="ABC_permease_BceB-typ"/>
</dbReference>
<keyword evidence="2 6" id="KW-1003">Cell membrane</keyword>
<proteinExistence type="inferred from homology"/>
<organism evidence="8 9">
    <name type="scientific">Alkalibacterium kapii</name>
    <dbReference type="NCBI Taxonomy" id="426704"/>
    <lineage>
        <taxon>Bacteria</taxon>
        <taxon>Bacillati</taxon>
        <taxon>Bacillota</taxon>
        <taxon>Bacilli</taxon>
        <taxon>Lactobacillales</taxon>
        <taxon>Carnobacteriaceae</taxon>
        <taxon>Alkalibacterium</taxon>
    </lineage>
</organism>
<dbReference type="EMBL" id="BJUY01000023">
    <property type="protein sequence ID" value="GEK91934.1"/>
    <property type="molecule type" value="Genomic_DNA"/>
</dbReference>
<protein>
    <submittedName>
        <fullName evidence="8">ABC transporter permease</fullName>
    </submittedName>
</protein>
<feature type="transmembrane region" description="Helical" evidence="6">
    <location>
        <begin position="21"/>
        <end position="42"/>
    </location>
</feature>
<feature type="domain" description="ABC3 transporter permease C-terminal" evidence="7">
    <location>
        <begin position="62"/>
        <end position="177"/>
    </location>
</feature>
<evidence type="ECO:0000256" key="3">
    <source>
        <dbReference type="ARBA" id="ARBA00022692"/>
    </source>
</evidence>
<dbReference type="PANTHER" id="PTHR46795:SF3">
    <property type="entry name" value="ABC TRANSPORTER PERMEASE"/>
    <property type="match status" value="1"/>
</dbReference>
<dbReference type="GO" id="GO:0005886">
    <property type="term" value="C:plasma membrane"/>
    <property type="evidence" value="ECO:0007669"/>
    <property type="project" value="UniProtKB-SubCell"/>
</dbReference>
<keyword evidence="6" id="KW-0813">Transport</keyword>
<evidence type="ECO:0000256" key="4">
    <source>
        <dbReference type="ARBA" id="ARBA00022989"/>
    </source>
</evidence>
<evidence type="ECO:0000256" key="1">
    <source>
        <dbReference type="ARBA" id="ARBA00004651"/>
    </source>
</evidence>
<keyword evidence="4 6" id="KW-1133">Transmembrane helix</keyword>
<keyword evidence="9" id="KW-1185">Reference proteome</keyword>
<keyword evidence="3 6" id="KW-0812">Transmembrane</keyword>
<dbReference type="Proteomes" id="UP000321662">
    <property type="component" value="Unassembled WGS sequence"/>
</dbReference>
<dbReference type="PIRSF" id="PIRSF018968">
    <property type="entry name" value="ABC_permease_BceB"/>
    <property type="match status" value="1"/>
</dbReference>
<dbReference type="GO" id="GO:0055085">
    <property type="term" value="P:transmembrane transport"/>
    <property type="evidence" value="ECO:0007669"/>
    <property type="project" value="UniProtKB-UniRule"/>
</dbReference>
<dbReference type="Pfam" id="PF02687">
    <property type="entry name" value="FtsX"/>
    <property type="match status" value="1"/>
</dbReference>